<dbReference type="GO" id="GO:0005886">
    <property type="term" value="C:plasma membrane"/>
    <property type="evidence" value="ECO:0007669"/>
    <property type="project" value="UniProtKB-SubCell"/>
</dbReference>
<name>A7NQN1_ROSCS</name>
<dbReference type="Pfam" id="PF00528">
    <property type="entry name" value="BPD_transp_1"/>
    <property type="match status" value="1"/>
</dbReference>
<dbReference type="InterPro" id="IPR025966">
    <property type="entry name" value="OppC_N"/>
</dbReference>
<dbReference type="SUPFAM" id="SSF161098">
    <property type="entry name" value="MetI-like"/>
    <property type="match status" value="1"/>
</dbReference>
<dbReference type="InterPro" id="IPR050366">
    <property type="entry name" value="BP-dependent_transpt_permease"/>
</dbReference>
<protein>
    <submittedName>
        <fullName evidence="9">Binding-protein-dependent transport systems inner membrane component</fullName>
    </submittedName>
</protein>
<dbReference type="CDD" id="cd06261">
    <property type="entry name" value="TM_PBP2"/>
    <property type="match status" value="1"/>
</dbReference>
<keyword evidence="6 7" id="KW-0472">Membrane</keyword>
<dbReference type="Pfam" id="PF12911">
    <property type="entry name" value="OppC_N"/>
    <property type="match status" value="1"/>
</dbReference>
<dbReference type="PROSITE" id="PS50928">
    <property type="entry name" value="ABC_TM1"/>
    <property type="match status" value="1"/>
</dbReference>
<dbReference type="EMBL" id="CP000804">
    <property type="protein sequence ID" value="ABU59877.1"/>
    <property type="molecule type" value="Genomic_DNA"/>
</dbReference>
<dbReference type="Gene3D" id="1.10.3720.10">
    <property type="entry name" value="MetI-like"/>
    <property type="match status" value="1"/>
</dbReference>
<evidence type="ECO:0000256" key="7">
    <source>
        <dbReference type="RuleBase" id="RU363032"/>
    </source>
</evidence>
<evidence type="ECO:0000256" key="5">
    <source>
        <dbReference type="ARBA" id="ARBA00022989"/>
    </source>
</evidence>
<dbReference type="PANTHER" id="PTHR43386:SF25">
    <property type="entry name" value="PEPTIDE ABC TRANSPORTER PERMEASE PROTEIN"/>
    <property type="match status" value="1"/>
</dbReference>
<organism evidence="9 10">
    <name type="scientific">Roseiflexus castenholzii (strain DSM 13941 / HLO8)</name>
    <dbReference type="NCBI Taxonomy" id="383372"/>
    <lineage>
        <taxon>Bacteria</taxon>
        <taxon>Bacillati</taxon>
        <taxon>Chloroflexota</taxon>
        <taxon>Chloroflexia</taxon>
        <taxon>Chloroflexales</taxon>
        <taxon>Roseiflexineae</taxon>
        <taxon>Roseiflexaceae</taxon>
        <taxon>Roseiflexus</taxon>
    </lineage>
</organism>
<feature type="transmembrane region" description="Helical" evidence="7">
    <location>
        <begin position="215"/>
        <end position="240"/>
    </location>
</feature>
<evidence type="ECO:0000256" key="4">
    <source>
        <dbReference type="ARBA" id="ARBA00022692"/>
    </source>
</evidence>
<dbReference type="KEGG" id="rca:Rcas_3840"/>
<dbReference type="RefSeq" id="WP_012122300.1">
    <property type="nucleotide sequence ID" value="NC_009767.1"/>
</dbReference>
<sequence>MTSPSAITDASAGSLPFMRRRAPPLIAALRRNTPGLVGLIIITLVVLAALLAPVISPYSPTAQVSRRLLEPGAQYLLGTDEFGRDIFSRVIYGSRISLYVGAVSVSLALVFGGALGLIAGYAGGRIDTLLMRLIDMLFAIPSLVLAIVIAGLLGPSLTNAMIAIGIVYAPIYARLVRGEMLAVRNYAYIEAAHAVGVRHIGLITRYFLPNIAAPLIVQTSLLLSTAILAEAALSFLGLGAQPPDPSWGAMLGSGRRFMELTPWVAIAPGIAIVITVLGFNLLGDGLRDVLDPRLRGST</sequence>
<evidence type="ECO:0000256" key="6">
    <source>
        <dbReference type="ARBA" id="ARBA00023136"/>
    </source>
</evidence>
<reference evidence="9 10" key="1">
    <citation type="submission" date="2007-08" db="EMBL/GenBank/DDBJ databases">
        <title>Complete sequence of Roseiflexus castenholzii DSM 13941.</title>
        <authorList>
            <consortium name="US DOE Joint Genome Institute"/>
            <person name="Copeland A."/>
            <person name="Lucas S."/>
            <person name="Lapidus A."/>
            <person name="Barry K."/>
            <person name="Glavina del Rio T."/>
            <person name="Dalin E."/>
            <person name="Tice H."/>
            <person name="Pitluck S."/>
            <person name="Thompson L.S."/>
            <person name="Brettin T."/>
            <person name="Bruce D."/>
            <person name="Detter J.C."/>
            <person name="Han C."/>
            <person name="Tapia R."/>
            <person name="Schmutz J."/>
            <person name="Larimer F."/>
            <person name="Land M."/>
            <person name="Hauser L."/>
            <person name="Kyrpides N."/>
            <person name="Mikhailova N."/>
            <person name="Bryant D.A."/>
            <person name="Hanada S."/>
            <person name="Tsukatani Y."/>
            <person name="Richardson P."/>
        </authorList>
    </citation>
    <scope>NUCLEOTIDE SEQUENCE [LARGE SCALE GENOMIC DNA]</scope>
    <source>
        <strain evidence="10">DSM 13941 / HLO8</strain>
    </source>
</reference>
<evidence type="ECO:0000313" key="9">
    <source>
        <dbReference type="EMBL" id="ABU59877.1"/>
    </source>
</evidence>
<evidence type="ECO:0000259" key="8">
    <source>
        <dbReference type="PROSITE" id="PS50928"/>
    </source>
</evidence>
<gene>
    <name evidence="9" type="ordered locus">Rcas_3840</name>
</gene>
<feature type="transmembrane region" description="Helical" evidence="7">
    <location>
        <begin position="159"/>
        <end position="176"/>
    </location>
</feature>
<comment type="similarity">
    <text evidence="7">Belongs to the binding-protein-dependent transport system permease family.</text>
</comment>
<dbReference type="GO" id="GO:0055085">
    <property type="term" value="P:transmembrane transport"/>
    <property type="evidence" value="ECO:0007669"/>
    <property type="project" value="InterPro"/>
</dbReference>
<dbReference type="HOGENOM" id="CLU_028518_1_1_0"/>
<comment type="subcellular location">
    <subcellularLocation>
        <location evidence="1 7">Cell membrane</location>
        <topology evidence="1 7">Multi-pass membrane protein</topology>
    </subcellularLocation>
</comment>
<keyword evidence="5 7" id="KW-1133">Transmembrane helix</keyword>
<keyword evidence="2 7" id="KW-0813">Transport</keyword>
<feature type="transmembrane region" description="Helical" evidence="7">
    <location>
        <begin position="260"/>
        <end position="283"/>
    </location>
</feature>
<keyword evidence="4 7" id="KW-0812">Transmembrane</keyword>
<dbReference type="InterPro" id="IPR035906">
    <property type="entry name" value="MetI-like_sf"/>
</dbReference>
<dbReference type="AlphaFoldDB" id="A7NQN1"/>
<feature type="transmembrane region" description="Helical" evidence="7">
    <location>
        <begin position="133"/>
        <end position="153"/>
    </location>
</feature>
<feature type="domain" description="ABC transmembrane type-1" evidence="8">
    <location>
        <begin position="94"/>
        <end position="283"/>
    </location>
</feature>
<dbReference type="eggNOG" id="COG1173">
    <property type="taxonomic scope" value="Bacteria"/>
</dbReference>
<dbReference type="PANTHER" id="PTHR43386">
    <property type="entry name" value="OLIGOPEPTIDE TRANSPORT SYSTEM PERMEASE PROTEIN APPC"/>
    <property type="match status" value="1"/>
</dbReference>
<feature type="transmembrane region" description="Helical" evidence="7">
    <location>
        <begin position="36"/>
        <end position="55"/>
    </location>
</feature>
<evidence type="ECO:0000256" key="3">
    <source>
        <dbReference type="ARBA" id="ARBA00022475"/>
    </source>
</evidence>
<dbReference type="InterPro" id="IPR000515">
    <property type="entry name" value="MetI-like"/>
</dbReference>
<dbReference type="Proteomes" id="UP000000263">
    <property type="component" value="Chromosome"/>
</dbReference>
<evidence type="ECO:0000256" key="2">
    <source>
        <dbReference type="ARBA" id="ARBA00022448"/>
    </source>
</evidence>
<feature type="transmembrane region" description="Helical" evidence="7">
    <location>
        <begin position="96"/>
        <end position="121"/>
    </location>
</feature>
<evidence type="ECO:0000256" key="1">
    <source>
        <dbReference type="ARBA" id="ARBA00004651"/>
    </source>
</evidence>
<dbReference type="STRING" id="383372.Rcas_3840"/>
<accession>A7NQN1</accession>
<keyword evidence="10" id="KW-1185">Reference proteome</keyword>
<proteinExistence type="inferred from homology"/>
<keyword evidence="3" id="KW-1003">Cell membrane</keyword>
<evidence type="ECO:0000313" key="10">
    <source>
        <dbReference type="Proteomes" id="UP000000263"/>
    </source>
</evidence>